<keyword evidence="1" id="KW-1133">Transmembrane helix</keyword>
<evidence type="ECO:0000256" key="1">
    <source>
        <dbReference type="SAM" id="Phobius"/>
    </source>
</evidence>
<name>A0A4P2VUG9_FLUSA</name>
<dbReference type="EMBL" id="AP019368">
    <property type="protein sequence ID" value="BBH53135.1"/>
    <property type="molecule type" value="Genomic_DNA"/>
</dbReference>
<dbReference type="OrthoDB" id="3378680at2"/>
<proteinExistence type="predicted"/>
<evidence type="ECO:0000313" key="3">
    <source>
        <dbReference type="EMBL" id="BBH53135.1"/>
    </source>
</evidence>
<keyword evidence="1" id="KW-0472">Membrane</keyword>
<keyword evidence="1" id="KW-0812">Transmembrane</keyword>
<organism evidence="3 4">
    <name type="scientific">Fluviispira sanaruensis</name>
    <dbReference type="NCBI Taxonomy" id="2493639"/>
    <lineage>
        <taxon>Bacteria</taxon>
        <taxon>Pseudomonadati</taxon>
        <taxon>Bdellovibrionota</taxon>
        <taxon>Oligoflexia</taxon>
        <taxon>Silvanigrellales</taxon>
        <taxon>Silvanigrellaceae</taxon>
        <taxon>Fluviispira</taxon>
    </lineage>
</organism>
<feature type="transmembrane region" description="Helical" evidence="1">
    <location>
        <begin position="20"/>
        <end position="40"/>
    </location>
</feature>
<feature type="transmembrane region" description="Helical" evidence="1">
    <location>
        <begin position="46"/>
        <end position="65"/>
    </location>
</feature>
<gene>
    <name evidence="3" type="ORF">JCM31447_15780</name>
</gene>
<keyword evidence="4" id="KW-1185">Reference proteome</keyword>
<accession>A0A4P2VUG9</accession>
<sequence length="153" mass="17895">MLLNLKNEEKILFKFSIHWFDMIPNVLLGFILFLMFLPSFSGIKSSYAYLFIIIFCSAPMLSKFISNLNKKILLTNQRLYIESGCLIKNIQEYPIQEIKNIDITQNLLQKFLGVADVKILFPNAQPLMIQKIIYPANFKEEIFKLLKIQLNKV</sequence>
<dbReference type="AlphaFoldDB" id="A0A4P2VUG9"/>
<dbReference type="RefSeq" id="WP_130608378.1">
    <property type="nucleotide sequence ID" value="NZ_AP019368.1"/>
</dbReference>
<dbReference type="InterPro" id="IPR005182">
    <property type="entry name" value="YdbS-like_PH"/>
</dbReference>
<evidence type="ECO:0000259" key="2">
    <source>
        <dbReference type="Pfam" id="PF03703"/>
    </source>
</evidence>
<evidence type="ECO:0000313" key="4">
    <source>
        <dbReference type="Proteomes" id="UP000291236"/>
    </source>
</evidence>
<protein>
    <recommendedName>
        <fullName evidence="2">YdbS-like PH domain-containing protein</fullName>
    </recommendedName>
</protein>
<dbReference type="KEGG" id="sbf:JCM31447_15780"/>
<dbReference type="Proteomes" id="UP000291236">
    <property type="component" value="Chromosome"/>
</dbReference>
<feature type="domain" description="YdbS-like PH" evidence="2">
    <location>
        <begin position="72"/>
        <end position="119"/>
    </location>
</feature>
<dbReference type="Pfam" id="PF03703">
    <property type="entry name" value="bPH_2"/>
    <property type="match status" value="1"/>
</dbReference>
<reference evidence="3 4" key="1">
    <citation type="submission" date="2018-12" db="EMBL/GenBank/DDBJ databases">
        <title>Rubrispira sanarue gen. nov., sp., nov., a member of the order Silvanigrellales, isolated from a brackish lake in Hamamatsu Japan.</title>
        <authorList>
            <person name="Maejima Y."/>
            <person name="Iino T."/>
            <person name="Muraguchi Y."/>
            <person name="Fukuda K."/>
            <person name="Nojiri H."/>
            <person name="Ohkuma M."/>
            <person name="Moriuchi R."/>
            <person name="Dohra H."/>
            <person name="Kimbara K."/>
            <person name="Shintani M."/>
        </authorList>
    </citation>
    <scope>NUCLEOTIDE SEQUENCE [LARGE SCALE GENOMIC DNA]</scope>
    <source>
        <strain evidence="3 4">RF1110005</strain>
    </source>
</reference>